<keyword evidence="7" id="KW-0227">DNA damage</keyword>
<dbReference type="OrthoDB" id="442176at2759"/>
<evidence type="ECO:0000256" key="2">
    <source>
        <dbReference type="ARBA" id="ARBA00008711"/>
    </source>
</evidence>
<gene>
    <name evidence="13" type="ORF">SEMRO_695_G188630.1</name>
</gene>
<dbReference type="Gene3D" id="1.10.10.10">
    <property type="entry name" value="Winged helix-like DNA-binding domain superfamily/Winged helix DNA-binding domain"/>
    <property type="match status" value="1"/>
</dbReference>
<dbReference type="SUPFAM" id="SSF46767">
    <property type="entry name" value="Methylated DNA-protein cysteine methyltransferase, C-terminal domain"/>
    <property type="match status" value="1"/>
</dbReference>
<dbReference type="GO" id="GO:0006281">
    <property type="term" value="P:DNA repair"/>
    <property type="evidence" value="ECO:0007669"/>
    <property type="project" value="UniProtKB-KW"/>
</dbReference>
<organism evidence="13 14">
    <name type="scientific">Seminavis robusta</name>
    <dbReference type="NCBI Taxonomy" id="568900"/>
    <lineage>
        <taxon>Eukaryota</taxon>
        <taxon>Sar</taxon>
        <taxon>Stramenopiles</taxon>
        <taxon>Ochrophyta</taxon>
        <taxon>Bacillariophyta</taxon>
        <taxon>Bacillariophyceae</taxon>
        <taxon>Bacillariophycidae</taxon>
        <taxon>Naviculales</taxon>
        <taxon>Naviculaceae</taxon>
        <taxon>Seminavis</taxon>
    </lineage>
</organism>
<dbReference type="InterPro" id="IPR036388">
    <property type="entry name" value="WH-like_DNA-bd_sf"/>
</dbReference>
<sequence length="131" mass="14317">MPKVTKPVTLSGLSSTQRQKVTPFRAQVLSALCKVPEGKVTTYKSLSRHIGCNSSQAIGQALKHNPFAPEIPCHRVVKTDRTIGGFGGMTSGTKIERKIALLKLEGVQFSKDGQTIVEECIYDYDYDSTSN</sequence>
<evidence type="ECO:0000256" key="1">
    <source>
        <dbReference type="ARBA" id="ARBA00001286"/>
    </source>
</evidence>
<dbReference type="NCBIfam" id="TIGR00589">
    <property type="entry name" value="ogt"/>
    <property type="match status" value="1"/>
</dbReference>
<comment type="similarity">
    <text evidence="2">Belongs to the MGMT family.</text>
</comment>
<dbReference type="GO" id="GO:0032259">
    <property type="term" value="P:methylation"/>
    <property type="evidence" value="ECO:0007669"/>
    <property type="project" value="UniProtKB-KW"/>
</dbReference>
<dbReference type="CDD" id="cd06445">
    <property type="entry name" value="ATase"/>
    <property type="match status" value="1"/>
</dbReference>
<dbReference type="EMBL" id="CAICTM010000694">
    <property type="protein sequence ID" value="CAB9515119.1"/>
    <property type="molecule type" value="Genomic_DNA"/>
</dbReference>
<dbReference type="PANTHER" id="PTHR10815">
    <property type="entry name" value="METHYLATED-DNA--PROTEIN-CYSTEINE METHYLTRANSFERASE"/>
    <property type="match status" value="1"/>
</dbReference>
<evidence type="ECO:0000259" key="12">
    <source>
        <dbReference type="Pfam" id="PF01035"/>
    </source>
</evidence>
<dbReference type="InterPro" id="IPR036217">
    <property type="entry name" value="MethylDNA_cys_MeTrfase_DNAb"/>
</dbReference>
<keyword evidence="14" id="KW-1185">Reference proteome</keyword>
<keyword evidence="5 13" id="KW-0489">Methyltransferase</keyword>
<evidence type="ECO:0000256" key="11">
    <source>
        <dbReference type="ARBA" id="ARBA00049348"/>
    </source>
</evidence>
<protein>
    <recommendedName>
        <fullName evidence="4">Methylated-DNA--protein-cysteine methyltransferase</fullName>
        <ecNumber evidence="3">2.1.1.63</ecNumber>
    </recommendedName>
    <alternativeName>
        <fullName evidence="9">6-O-methylguanine-DNA methyltransferase</fullName>
    </alternativeName>
    <alternativeName>
        <fullName evidence="10">O-6-methylguanine-DNA-alkyltransferase</fullName>
    </alternativeName>
</protein>
<evidence type="ECO:0000256" key="8">
    <source>
        <dbReference type="ARBA" id="ARBA00023204"/>
    </source>
</evidence>
<evidence type="ECO:0000256" key="10">
    <source>
        <dbReference type="ARBA" id="ARBA00031621"/>
    </source>
</evidence>
<evidence type="ECO:0000256" key="9">
    <source>
        <dbReference type="ARBA" id="ARBA00030795"/>
    </source>
</evidence>
<dbReference type="Proteomes" id="UP001153069">
    <property type="component" value="Unassembled WGS sequence"/>
</dbReference>
<evidence type="ECO:0000313" key="13">
    <source>
        <dbReference type="EMBL" id="CAB9515119.1"/>
    </source>
</evidence>
<keyword evidence="6" id="KW-0808">Transferase</keyword>
<feature type="domain" description="Methylated-DNA-[protein]-cysteine S-methyltransferase DNA binding" evidence="12">
    <location>
        <begin position="23"/>
        <end position="107"/>
    </location>
</feature>
<evidence type="ECO:0000256" key="7">
    <source>
        <dbReference type="ARBA" id="ARBA00022763"/>
    </source>
</evidence>
<accession>A0A9N8EB24</accession>
<reference evidence="13" key="1">
    <citation type="submission" date="2020-06" db="EMBL/GenBank/DDBJ databases">
        <authorList>
            <consortium name="Plant Systems Biology data submission"/>
        </authorList>
    </citation>
    <scope>NUCLEOTIDE SEQUENCE</scope>
    <source>
        <strain evidence="13">D6</strain>
    </source>
</reference>
<dbReference type="Pfam" id="PF01035">
    <property type="entry name" value="DNA_binding_1"/>
    <property type="match status" value="1"/>
</dbReference>
<dbReference type="PANTHER" id="PTHR10815:SF13">
    <property type="entry name" value="METHYLATED-DNA--PROTEIN-CYSTEINE METHYLTRANSFERASE"/>
    <property type="match status" value="1"/>
</dbReference>
<proteinExistence type="inferred from homology"/>
<evidence type="ECO:0000256" key="4">
    <source>
        <dbReference type="ARBA" id="ARBA00015377"/>
    </source>
</evidence>
<evidence type="ECO:0000256" key="5">
    <source>
        <dbReference type="ARBA" id="ARBA00022603"/>
    </source>
</evidence>
<comment type="caution">
    <text evidence="13">The sequence shown here is derived from an EMBL/GenBank/DDBJ whole genome shotgun (WGS) entry which is preliminary data.</text>
</comment>
<dbReference type="InterPro" id="IPR001497">
    <property type="entry name" value="MethylDNA_cys_MeTrfase_AS"/>
</dbReference>
<dbReference type="EC" id="2.1.1.63" evidence="3"/>
<dbReference type="PROSITE" id="PS00374">
    <property type="entry name" value="MGMT"/>
    <property type="match status" value="1"/>
</dbReference>
<evidence type="ECO:0000256" key="3">
    <source>
        <dbReference type="ARBA" id="ARBA00011918"/>
    </source>
</evidence>
<comment type="catalytic activity">
    <reaction evidence="11">
        <text>a 6-O-methyl-2'-deoxyguanosine in DNA + L-cysteinyl-[protein] = S-methyl-L-cysteinyl-[protein] + a 2'-deoxyguanosine in DNA</text>
        <dbReference type="Rhea" id="RHEA:24000"/>
        <dbReference type="Rhea" id="RHEA-COMP:10131"/>
        <dbReference type="Rhea" id="RHEA-COMP:10132"/>
        <dbReference type="Rhea" id="RHEA-COMP:11367"/>
        <dbReference type="Rhea" id="RHEA-COMP:11368"/>
        <dbReference type="ChEBI" id="CHEBI:29950"/>
        <dbReference type="ChEBI" id="CHEBI:82612"/>
        <dbReference type="ChEBI" id="CHEBI:85445"/>
        <dbReference type="ChEBI" id="CHEBI:85448"/>
        <dbReference type="EC" id="2.1.1.63"/>
    </reaction>
</comment>
<evidence type="ECO:0000256" key="6">
    <source>
        <dbReference type="ARBA" id="ARBA00022679"/>
    </source>
</evidence>
<evidence type="ECO:0000313" key="14">
    <source>
        <dbReference type="Proteomes" id="UP001153069"/>
    </source>
</evidence>
<dbReference type="InterPro" id="IPR014048">
    <property type="entry name" value="MethylDNA_cys_MeTrfase_DNA-bd"/>
</dbReference>
<keyword evidence="8" id="KW-0234">DNA repair</keyword>
<dbReference type="GO" id="GO:0003908">
    <property type="term" value="F:methylated-DNA-[protein]-cysteine S-methyltransferase activity"/>
    <property type="evidence" value="ECO:0007669"/>
    <property type="project" value="UniProtKB-EC"/>
</dbReference>
<comment type="catalytic activity">
    <reaction evidence="1">
        <text>a 4-O-methyl-thymidine in DNA + L-cysteinyl-[protein] = a thymidine in DNA + S-methyl-L-cysteinyl-[protein]</text>
        <dbReference type="Rhea" id="RHEA:53428"/>
        <dbReference type="Rhea" id="RHEA-COMP:10131"/>
        <dbReference type="Rhea" id="RHEA-COMP:10132"/>
        <dbReference type="Rhea" id="RHEA-COMP:13555"/>
        <dbReference type="Rhea" id="RHEA-COMP:13556"/>
        <dbReference type="ChEBI" id="CHEBI:29950"/>
        <dbReference type="ChEBI" id="CHEBI:82612"/>
        <dbReference type="ChEBI" id="CHEBI:137386"/>
        <dbReference type="ChEBI" id="CHEBI:137387"/>
        <dbReference type="EC" id="2.1.1.63"/>
    </reaction>
</comment>
<dbReference type="AlphaFoldDB" id="A0A9N8EB24"/>
<name>A0A9N8EB24_9STRA</name>